<accession>A0A1H4LK30</accession>
<evidence type="ECO:0000313" key="3">
    <source>
        <dbReference type="Proteomes" id="UP000183561"/>
    </source>
</evidence>
<dbReference type="Proteomes" id="UP000183561">
    <property type="component" value="Unassembled WGS sequence"/>
</dbReference>
<feature type="compositionally biased region" description="Basic residues" evidence="1">
    <location>
        <begin position="189"/>
        <end position="208"/>
    </location>
</feature>
<organism evidence="2 3">
    <name type="scientific">Rhodococcus koreensis</name>
    <dbReference type="NCBI Taxonomy" id="99653"/>
    <lineage>
        <taxon>Bacteria</taxon>
        <taxon>Bacillati</taxon>
        <taxon>Actinomycetota</taxon>
        <taxon>Actinomycetes</taxon>
        <taxon>Mycobacteriales</taxon>
        <taxon>Nocardiaceae</taxon>
        <taxon>Rhodococcus</taxon>
    </lineage>
</organism>
<proteinExistence type="predicted"/>
<protein>
    <submittedName>
        <fullName evidence="2">Uncharacterized protein</fullName>
    </submittedName>
</protein>
<dbReference type="EMBL" id="FNSV01000005">
    <property type="protein sequence ID" value="SEB71034.1"/>
    <property type="molecule type" value="Genomic_DNA"/>
</dbReference>
<feature type="region of interest" description="Disordered" evidence="1">
    <location>
        <begin position="16"/>
        <end position="52"/>
    </location>
</feature>
<dbReference type="AlphaFoldDB" id="A0A1H4LK30"/>
<evidence type="ECO:0000313" key="2">
    <source>
        <dbReference type="EMBL" id="SEB71034.1"/>
    </source>
</evidence>
<feature type="compositionally biased region" description="Basic and acidic residues" evidence="1">
    <location>
        <begin position="123"/>
        <end position="133"/>
    </location>
</feature>
<sequence>MSRLDQRAIDALRAYEKAEKATGFDPAPGPSRSRGSRRPRTTIPSPRAKCSQLSAVLTGTKFAQLSWSVVTAGMNPSTPTIRNTAPMSRTAAWTGVANREPRWAGCAASPKPSVSLKSCTHQRATERNTREPDPEPESMTDRGPYSGRGSGNSGVGASTNELGQVSASMRAVTRTSESGSRSAGTQVHPGRRRDHRPAGKHRPRHPALPRRQLSGIDDLPGARADLEDERLPLPATPRPSRRPAPSRTECSSSGADDHLQSAGGQACGFDLQTVYNDVGGRLEGFVHTADLGPYADRIGVAASAKLSLRACVLARTSGRTFLEFVDVSQPAHPDAGSPELFPFWNRAREELCPLYRHGW</sequence>
<gene>
    <name evidence="2" type="ORF">SAMN04490239_1329</name>
</gene>
<feature type="region of interest" description="Disordered" evidence="1">
    <location>
        <begin position="104"/>
        <end position="261"/>
    </location>
</feature>
<reference evidence="3" key="1">
    <citation type="submission" date="2016-10" db="EMBL/GenBank/DDBJ databases">
        <authorList>
            <person name="Varghese N."/>
            <person name="Submissions S."/>
        </authorList>
    </citation>
    <scope>NUCLEOTIDE SEQUENCE [LARGE SCALE GENOMIC DNA]</scope>
    <source>
        <strain evidence="3">DSM 44498</strain>
    </source>
</reference>
<evidence type="ECO:0000256" key="1">
    <source>
        <dbReference type="SAM" id="MobiDB-lite"/>
    </source>
</evidence>
<feature type="compositionally biased region" description="Polar residues" evidence="1">
    <location>
        <begin position="155"/>
        <end position="185"/>
    </location>
</feature>
<keyword evidence="3" id="KW-1185">Reference proteome</keyword>
<name>A0A1H4LK30_9NOCA</name>